<keyword evidence="7" id="KW-1185">Reference proteome</keyword>
<evidence type="ECO:0000259" key="5">
    <source>
        <dbReference type="PROSITE" id="PS51078"/>
    </source>
</evidence>
<proteinExistence type="predicted"/>
<comment type="caution">
    <text evidence="6">The sequence shown here is derived from an EMBL/GenBank/DDBJ whole genome shotgun (WGS) entry which is preliminary data.</text>
</comment>
<dbReference type="Pfam" id="PF01614">
    <property type="entry name" value="IclR_C"/>
    <property type="match status" value="1"/>
</dbReference>
<dbReference type="Pfam" id="PF09339">
    <property type="entry name" value="HTH_IclR"/>
    <property type="match status" value="1"/>
</dbReference>
<dbReference type="SUPFAM" id="SSF46785">
    <property type="entry name" value="Winged helix' DNA-binding domain"/>
    <property type="match status" value="1"/>
</dbReference>
<evidence type="ECO:0000256" key="2">
    <source>
        <dbReference type="ARBA" id="ARBA00023125"/>
    </source>
</evidence>
<dbReference type="PROSITE" id="PS51077">
    <property type="entry name" value="HTH_ICLR"/>
    <property type="match status" value="1"/>
</dbReference>
<dbReference type="Gene3D" id="3.30.450.40">
    <property type="match status" value="1"/>
</dbReference>
<reference evidence="6 7" key="1">
    <citation type="submission" date="2024-06" db="EMBL/GenBank/DDBJ databases">
        <authorList>
            <person name="Chen R.Y."/>
        </authorList>
    </citation>
    <scope>NUCLEOTIDE SEQUENCE [LARGE SCALE GENOMIC DNA]</scope>
    <source>
        <strain evidence="6 7">D2</strain>
    </source>
</reference>
<evidence type="ECO:0000313" key="7">
    <source>
        <dbReference type="Proteomes" id="UP001467690"/>
    </source>
</evidence>
<evidence type="ECO:0000256" key="3">
    <source>
        <dbReference type="ARBA" id="ARBA00023163"/>
    </source>
</evidence>
<dbReference type="Gene3D" id="1.10.10.10">
    <property type="entry name" value="Winged helix-like DNA-binding domain superfamily/Winged helix DNA-binding domain"/>
    <property type="match status" value="1"/>
</dbReference>
<dbReference type="PROSITE" id="PS51078">
    <property type="entry name" value="ICLR_ED"/>
    <property type="match status" value="1"/>
</dbReference>
<dbReference type="InterPro" id="IPR029016">
    <property type="entry name" value="GAF-like_dom_sf"/>
</dbReference>
<evidence type="ECO:0000259" key="4">
    <source>
        <dbReference type="PROSITE" id="PS51077"/>
    </source>
</evidence>
<dbReference type="InterPro" id="IPR005471">
    <property type="entry name" value="Tscrpt_reg_IclR_N"/>
</dbReference>
<accession>A0ABV1REK1</accession>
<dbReference type="PANTHER" id="PTHR30136">
    <property type="entry name" value="HELIX-TURN-HELIX TRANSCRIPTIONAL REGULATOR, ICLR FAMILY"/>
    <property type="match status" value="1"/>
</dbReference>
<dbReference type="EMBL" id="JBELOE010000110">
    <property type="protein sequence ID" value="MER2491353.1"/>
    <property type="molecule type" value="Genomic_DNA"/>
</dbReference>
<feature type="domain" description="IclR-ED" evidence="5">
    <location>
        <begin position="73"/>
        <end position="251"/>
    </location>
</feature>
<dbReference type="InterPro" id="IPR050707">
    <property type="entry name" value="HTH_MetabolicPath_Reg"/>
</dbReference>
<dbReference type="Proteomes" id="UP001467690">
    <property type="component" value="Unassembled WGS sequence"/>
</dbReference>
<organism evidence="6 7">
    <name type="scientific">Catenovulum sediminis</name>
    <dbReference type="NCBI Taxonomy" id="1740262"/>
    <lineage>
        <taxon>Bacteria</taxon>
        <taxon>Pseudomonadati</taxon>
        <taxon>Pseudomonadota</taxon>
        <taxon>Gammaproteobacteria</taxon>
        <taxon>Alteromonadales</taxon>
        <taxon>Alteromonadaceae</taxon>
        <taxon>Catenovulum</taxon>
    </lineage>
</organism>
<dbReference type="PANTHER" id="PTHR30136:SF7">
    <property type="entry name" value="HTH-TYPE TRANSCRIPTIONAL REGULATOR KDGR-RELATED"/>
    <property type="match status" value="1"/>
</dbReference>
<dbReference type="SUPFAM" id="SSF55781">
    <property type="entry name" value="GAF domain-like"/>
    <property type="match status" value="1"/>
</dbReference>
<gene>
    <name evidence="6" type="ORF">ABS311_05595</name>
</gene>
<keyword evidence="2" id="KW-0238">DNA-binding</keyword>
<dbReference type="RefSeq" id="WP_143873637.1">
    <property type="nucleotide sequence ID" value="NZ_CP041661.1"/>
</dbReference>
<dbReference type="SMART" id="SM00346">
    <property type="entry name" value="HTH_ICLR"/>
    <property type="match status" value="1"/>
</dbReference>
<evidence type="ECO:0000313" key="6">
    <source>
        <dbReference type="EMBL" id="MER2491353.1"/>
    </source>
</evidence>
<dbReference type="InterPro" id="IPR036388">
    <property type="entry name" value="WH-like_DNA-bd_sf"/>
</dbReference>
<evidence type="ECO:0000256" key="1">
    <source>
        <dbReference type="ARBA" id="ARBA00023015"/>
    </source>
</evidence>
<keyword evidence="1" id="KW-0805">Transcription regulation</keyword>
<dbReference type="InterPro" id="IPR014757">
    <property type="entry name" value="Tscrpt_reg_IclR_C"/>
</dbReference>
<feature type="domain" description="HTH iclR-type" evidence="4">
    <location>
        <begin position="10"/>
        <end position="72"/>
    </location>
</feature>
<sequence>MEEKTKKYSAPALEKGIDILELLSKDSFPLNTATIADRLGRSSAEIYRMLLVLEQRGFISKDEEHEGYRVTRKLLQLGSEQEPIKDLLEYAIPIMRALADKTTMSCHIAVESNEQIVVISRIEAPSTISYSVRVGYRKPIIETASGRVLYTFQPDSAKERTIKMLQKHHSDAEIKEFVADCKKVLKQGHVMSPSPFVTGVTDLSMPIMDGDRAIATLSVPYIQRKPEEVSINDTLAMLKEAAKNISDAITYGIAKPL</sequence>
<protein>
    <submittedName>
        <fullName evidence="6">IclR family transcriptional regulator</fullName>
    </submittedName>
</protein>
<dbReference type="InterPro" id="IPR036390">
    <property type="entry name" value="WH_DNA-bd_sf"/>
</dbReference>
<name>A0ABV1REK1_9ALTE</name>
<keyword evidence="3" id="KW-0804">Transcription</keyword>